<dbReference type="InterPro" id="IPR010718">
    <property type="entry name" value="DUF1294"/>
</dbReference>
<dbReference type="Pfam" id="PF06961">
    <property type="entry name" value="DUF1294"/>
    <property type="match status" value="1"/>
</dbReference>
<comment type="caution">
    <text evidence="2">The sequence shown here is derived from an EMBL/GenBank/DDBJ whole genome shotgun (WGS) entry which is preliminary data.</text>
</comment>
<keyword evidence="1" id="KW-1133">Transmembrane helix</keyword>
<keyword evidence="1" id="KW-0472">Membrane</keyword>
<keyword evidence="3" id="KW-1185">Reference proteome</keyword>
<dbReference type="RefSeq" id="WP_271433785.1">
    <property type="nucleotide sequence ID" value="NZ_JAQIOY010000009.1"/>
</dbReference>
<gene>
    <name evidence="2" type="ORF">PFY00_16970</name>
</gene>
<accession>A0ABT4XWU6</accession>
<name>A0ABT4XWU6_9RHOB</name>
<feature type="transmembrane region" description="Helical" evidence="1">
    <location>
        <begin position="7"/>
        <end position="25"/>
    </location>
</feature>
<feature type="transmembrane region" description="Helical" evidence="1">
    <location>
        <begin position="69"/>
        <end position="88"/>
    </location>
</feature>
<evidence type="ECO:0000313" key="3">
    <source>
        <dbReference type="Proteomes" id="UP001210720"/>
    </source>
</evidence>
<keyword evidence="1" id="KW-0812">Transmembrane</keyword>
<reference evidence="2 3" key="1">
    <citation type="submission" date="2023-01" db="EMBL/GenBank/DDBJ databases">
        <title>Thalassococcus onchidii sp. nov., isolated from a marine invertebrate from the South China Sea.</title>
        <authorList>
            <person name="Xu S."/>
            <person name="Liu Z."/>
            <person name="Xu Y."/>
        </authorList>
    </citation>
    <scope>NUCLEOTIDE SEQUENCE [LARGE SCALE GENOMIC DNA]</scope>
    <source>
        <strain evidence="2 3">KCTC 32084</strain>
    </source>
</reference>
<protein>
    <submittedName>
        <fullName evidence="2">DUF1294 domain-containing protein</fullName>
    </submittedName>
</protein>
<evidence type="ECO:0000313" key="2">
    <source>
        <dbReference type="EMBL" id="MDA7426429.1"/>
    </source>
</evidence>
<proteinExistence type="predicted"/>
<dbReference type="Proteomes" id="UP001210720">
    <property type="component" value="Unassembled WGS sequence"/>
</dbReference>
<evidence type="ECO:0000256" key="1">
    <source>
        <dbReference type="SAM" id="Phobius"/>
    </source>
</evidence>
<dbReference type="EMBL" id="JAQIOY010000009">
    <property type="protein sequence ID" value="MDA7426429.1"/>
    <property type="molecule type" value="Genomic_DNA"/>
</dbReference>
<sequence>MDMIWPIALAWLGFASLCTFGLFWFDKRRARHNGWRIPERVLLLWAAAGGWIGAKLAQQSLRHKTRKQPFGHLLNAIGLGHLLIVWPML</sequence>
<organism evidence="2 3">
    <name type="scientific">Thalassococcus lentus</name>
    <dbReference type="NCBI Taxonomy" id="1210524"/>
    <lineage>
        <taxon>Bacteria</taxon>
        <taxon>Pseudomonadati</taxon>
        <taxon>Pseudomonadota</taxon>
        <taxon>Alphaproteobacteria</taxon>
        <taxon>Rhodobacterales</taxon>
        <taxon>Roseobacteraceae</taxon>
        <taxon>Thalassococcus</taxon>
    </lineage>
</organism>